<evidence type="ECO:0000313" key="2">
    <source>
        <dbReference type="Proteomes" id="UP000789525"/>
    </source>
</evidence>
<reference evidence="1" key="1">
    <citation type="submission" date="2021-06" db="EMBL/GenBank/DDBJ databases">
        <authorList>
            <person name="Kallberg Y."/>
            <person name="Tangrot J."/>
            <person name="Rosling A."/>
        </authorList>
    </citation>
    <scope>NUCLEOTIDE SEQUENCE</scope>
    <source>
        <strain evidence="1">CL356</strain>
    </source>
</reference>
<dbReference type="Proteomes" id="UP000789525">
    <property type="component" value="Unassembled WGS sequence"/>
</dbReference>
<name>A0ACA9NXE4_9GLOM</name>
<sequence>SAMSRVASSNLLEDPSLEPGVALQRAVNRAWLEREGRKARYEGKKLGGTILVHFIKKNEWWEETALALLGGDEYVYSSVPLSPGRTGHEVVEKPSRSSETESESSVLETETIPQESTLDMLSSYLLVALSLLWSVAAQVEPSTDGYIIKWHPGQVKPENRRTWIDNQLRKASLPPLTDAQVSSLKIGWESSFFDGFAGNISTEAVNAFMTSGDCVYAVPGTYKYSHSAVTLDVEQWATPDVKATITTITSQTNAPWGLARISQKDKLQNTNPTRTDFTYTFDDSAGEGVDIYILDTGVRVSHNQFNGRASFSQTFSSGAEGVDVQGHVAKKANVIAVKVMDDQGAGRSSDIIAGINFVIRTVADNSRPSVINLSLTTPGSRALDEAVSTAVSFGVHVVAAAGNDNVDASADSPGRSESVITVGAIDINDRKATFSNFGEDVDIWAPGVGIISLGVTGDDAVRTLDGTSMAAPFITGLVAYFLGLNGPMTPLAMKQTLRSLTINDVLSGLTRTDINVLASN</sequence>
<feature type="non-terminal residue" evidence="1">
    <location>
        <position position="520"/>
    </location>
</feature>
<organism evidence="1 2">
    <name type="scientific">Acaulospora colombiana</name>
    <dbReference type="NCBI Taxonomy" id="27376"/>
    <lineage>
        <taxon>Eukaryota</taxon>
        <taxon>Fungi</taxon>
        <taxon>Fungi incertae sedis</taxon>
        <taxon>Mucoromycota</taxon>
        <taxon>Glomeromycotina</taxon>
        <taxon>Glomeromycetes</taxon>
        <taxon>Diversisporales</taxon>
        <taxon>Acaulosporaceae</taxon>
        <taxon>Acaulospora</taxon>
    </lineage>
</organism>
<protein>
    <submittedName>
        <fullName evidence="1">7453_t:CDS:1</fullName>
    </submittedName>
</protein>
<dbReference type="EMBL" id="CAJVPT010026593">
    <property type="protein sequence ID" value="CAG8680048.1"/>
    <property type="molecule type" value="Genomic_DNA"/>
</dbReference>
<keyword evidence="2" id="KW-1185">Reference proteome</keyword>
<proteinExistence type="predicted"/>
<comment type="caution">
    <text evidence="1">The sequence shown here is derived from an EMBL/GenBank/DDBJ whole genome shotgun (WGS) entry which is preliminary data.</text>
</comment>
<accession>A0ACA9NXE4</accession>
<feature type="non-terminal residue" evidence="1">
    <location>
        <position position="1"/>
    </location>
</feature>
<gene>
    <name evidence="1" type="ORF">ACOLOM_LOCUS9297</name>
</gene>
<evidence type="ECO:0000313" key="1">
    <source>
        <dbReference type="EMBL" id="CAG8680048.1"/>
    </source>
</evidence>